<proteinExistence type="predicted"/>
<sequence length="396" mass="46818">MATPLGIYILRVEPCSWHHIHAKIPDIQSLWYWGISLKGQWCKTFEKKHGNLINILDIEVQPVALEVLAQYYDAFQWCFTSRDFQIAPTLKEYERLLGLPLEASPQYFHRGKTPSWSSMAKLLKRKEEPKWSRRNLPYLEERLYQFRQDEDWPAFMDAYGLLIYGIVLFLHGDDYIDLVVVDAYRAKKDRGENPTMALLANTYYTLNHCCEWKGGNLRCCIPLLYLWMTTHLFHSKVKSACPIEDYKWCWIKTMSRDLWAKHLDQATERIIRWYPMWNEREEIIVRCGGFPNVPLLGTQGAINYNPELLSRQAGYPVIKVPSEEDMNPFVIHGLKAHNGEFYKRIRHAWRSVIRRGKEWGTRSCGTSADYRNWLKDQVKKIEPPQHRDREIQAYEA</sequence>
<feature type="domain" description="DUF7745" evidence="1">
    <location>
        <begin position="42"/>
        <end position="379"/>
    </location>
</feature>
<dbReference type="PANTHER" id="PTHR48154:SF1">
    <property type="entry name" value="PROTEIN, PUTATIVE-RELATED"/>
    <property type="match status" value="1"/>
</dbReference>
<reference evidence="2" key="1">
    <citation type="submission" date="2018-05" db="EMBL/GenBank/DDBJ databases">
        <title>Draft genome of Mucuna pruriens seed.</title>
        <authorList>
            <person name="Nnadi N.E."/>
            <person name="Vos R."/>
            <person name="Hasami M.H."/>
            <person name="Devisetty U.K."/>
            <person name="Aguiy J.C."/>
        </authorList>
    </citation>
    <scope>NUCLEOTIDE SEQUENCE [LARGE SCALE GENOMIC DNA]</scope>
    <source>
        <strain evidence="2">JCA_2017</strain>
    </source>
</reference>
<organism evidence="2 3">
    <name type="scientific">Mucuna pruriens</name>
    <name type="common">Velvet bean</name>
    <name type="synonym">Dolichos pruriens</name>
    <dbReference type="NCBI Taxonomy" id="157652"/>
    <lineage>
        <taxon>Eukaryota</taxon>
        <taxon>Viridiplantae</taxon>
        <taxon>Streptophyta</taxon>
        <taxon>Embryophyta</taxon>
        <taxon>Tracheophyta</taxon>
        <taxon>Spermatophyta</taxon>
        <taxon>Magnoliopsida</taxon>
        <taxon>eudicotyledons</taxon>
        <taxon>Gunneridae</taxon>
        <taxon>Pentapetalae</taxon>
        <taxon>rosids</taxon>
        <taxon>fabids</taxon>
        <taxon>Fabales</taxon>
        <taxon>Fabaceae</taxon>
        <taxon>Papilionoideae</taxon>
        <taxon>50 kb inversion clade</taxon>
        <taxon>NPAAA clade</taxon>
        <taxon>indigoferoid/millettioid clade</taxon>
        <taxon>Phaseoleae</taxon>
        <taxon>Mucuna</taxon>
    </lineage>
</organism>
<accession>A0A371H058</accession>
<evidence type="ECO:0000313" key="3">
    <source>
        <dbReference type="Proteomes" id="UP000257109"/>
    </source>
</evidence>
<dbReference type="EMBL" id="QJKJ01003956">
    <property type="protein sequence ID" value="RDX96149.1"/>
    <property type="molecule type" value="Genomic_DNA"/>
</dbReference>
<keyword evidence="3" id="KW-1185">Reference proteome</keyword>
<dbReference type="Proteomes" id="UP000257109">
    <property type="component" value="Unassembled WGS sequence"/>
</dbReference>
<comment type="caution">
    <text evidence="2">The sequence shown here is derived from an EMBL/GenBank/DDBJ whole genome shotgun (WGS) entry which is preliminary data.</text>
</comment>
<name>A0A371H058_MUCPR</name>
<protein>
    <recommendedName>
        <fullName evidence="1">DUF7745 domain-containing protein</fullName>
    </recommendedName>
</protein>
<dbReference type="OrthoDB" id="1430424at2759"/>
<dbReference type="PANTHER" id="PTHR48154">
    <property type="entry name" value="PROTEIN, PUTATIVE-RELATED"/>
    <property type="match status" value="1"/>
</dbReference>
<gene>
    <name evidence="2" type="ORF">CR513_21222</name>
</gene>
<dbReference type="InterPro" id="IPR056647">
    <property type="entry name" value="DUF7745"/>
</dbReference>
<evidence type="ECO:0000259" key="1">
    <source>
        <dbReference type="Pfam" id="PF24924"/>
    </source>
</evidence>
<dbReference type="AlphaFoldDB" id="A0A371H058"/>
<dbReference type="Pfam" id="PF24924">
    <property type="entry name" value="DUF7745"/>
    <property type="match status" value="1"/>
</dbReference>
<feature type="non-terminal residue" evidence="2">
    <location>
        <position position="1"/>
    </location>
</feature>
<evidence type="ECO:0000313" key="2">
    <source>
        <dbReference type="EMBL" id="RDX96149.1"/>
    </source>
</evidence>